<dbReference type="PANTHER" id="PTHR48111">
    <property type="entry name" value="REGULATOR OF RPOS"/>
    <property type="match status" value="1"/>
</dbReference>
<dbReference type="InterPro" id="IPR001789">
    <property type="entry name" value="Sig_transdc_resp-reg_receiver"/>
</dbReference>
<reference evidence="8 9" key="1">
    <citation type="submission" date="2020-10" db="EMBL/GenBank/DDBJ databases">
        <title>Phylogeny of dyella-like bacteria.</title>
        <authorList>
            <person name="Fu J."/>
        </authorList>
    </citation>
    <scope>NUCLEOTIDE SEQUENCE [LARGE SCALE GENOMIC DNA]</scope>
    <source>
        <strain evidence="8 9">BB4</strain>
    </source>
</reference>
<dbReference type="Pfam" id="PF00486">
    <property type="entry name" value="Trans_reg_C"/>
    <property type="match status" value="1"/>
</dbReference>
<name>A0ABW8K2B1_9GAMM</name>
<dbReference type="Gene3D" id="1.10.10.10">
    <property type="entry name" value="Winged helix-like DNA-binding domain superfamily/Winged helix DNA-binding domain"/>
    <property type="match status" value="1"/>
</dbReference>
<evidence type="ECO:0000313" key="8">
    <source>
        <dbReference type="EMBL" id="MFK2917037.1"/>
    </source>
</evidence>
<dbReference type="InterPro" id="IPR016032">
    <property type="entry name" value="Sig_transdc_resp-reg_C-effctor"/>
</dbReference>
<evidence type="ECO:0000313" key="9">
    <source>
        <dbReference type="Proteomes" id="UP001620408"/>
    </source>
</evidence>
<evidence type="ECO:0000256" key="3">
    <source>
        <dbReference type="ARBA" id="ARBA00023163"/>
    </source>
</evidence>
<accession>A0ABW8K2B1</accession>
<gene>
    <name evidence="8" type="ORF">ISS97_07170</name>
</gene>
<dbReference type="EMBL" id="JADIKD010000008">
    <property type="protein sequence ID" value="MFK2917037.1"/>
    <property type="molecule type" value="Genomic_DNA"/>
</dbReference>
<keyword evidence="3" id="KW-0804">Transcription</keyword>
<keyword evidence="4" id="KW-0597">Phosphoprotein</keyword>
<feature type="domain" description="OmpR/PhoB-type" evidence="7">
    <location>
        <begin position="127"/>
        <end position="232"/>
    </location>
</feature>
<dbReference type="PROSITE" id="PS51755">
    <property type="entry name" value="OMPR_PHOB"/>
    <property type="match status" value="1"/>
</dbReference>
<dbReference type="Gene3D" id="3.40.50.2300">
    <property type="match status" value="1"/>
</dbReference>
<dbReference type="SMART" id="SM00448">
    <property type="entry name" value="REC"/>
    <property type="match status" value="1"/>
</dbReference>
<dbReference type="Pfam" id="PF00072">
    <property type="entry name" value="Response_reg"/>
    <property type="match status" value="1"/>
</dbReference>
<dbReference type="InterPro" id="IPR001867">
    <property type="entry name" value="OmpR/PhoB-type_DNA-bd"/>
</dbReference>
<dbReference type="Proteomes" id="UP001620408">
    <property type="component" value="Unassembled WGS sequence"/>
</dbReference>
<dbReference type="SUPFAM" id="SSF46894">
    <property type="entry name" value="C-terminal effector domain of the bipartite response regulators"/>
    <property type="match status" value="1"/>
</dbReference>
<dbReference type="InterPro" id="IPR039420">
    <property type="entry name" value="WalR-like"/>
</dbReference>
<dbReference type="InterPro" id="IPR036388">
    <property type="entry name" value="WH-like_DNA-bd_sf"/>
</dbReference>
<feature type="domain" description="Response regulatory" evidence="6">
    <location>
        <begin position="2"/>
        <end position="116"/>
    </location>
</feature>
<dbReference type="SMART" id="SM00862">
    <property type="entry name" value="Trans_reg_C"/>
    <property type="match status" value="1"/>
</dbReference>
<protein>
    <submittedName>
        <fullName evidence="8">Response regulator transcription factor</fullName>
    </submittedName>
</protein>
<comment type="caution">
    <text evidence="8">The sequence shown here is derived from an EMBL/GenBank/DDBJ whole genome shotgun (WGS) entry which is preliminary data.</text>
</comment>
<evidence type="ECO:0000256" key="1">
    <source>
        <dbReference type="ARBA" id="ARBA00023015"/>
    </source>
</evidence>
<evidence type="ECO:0000259" key="7">
    <source>
        <dbReference type="PROSITE" id="PS51755"/>
    </source>
</evidence>
<dbReference type="InterPro" id="IPR011006">
    <property type="entry name" value="CheY-like_superfamily"/>
</dbReference>
<evidence type="ECO:0000256" key="2">
    <source>
        <dbReference type="ARBA" id="ARBA00023125"/>
    </source>
</evidence>
<dbReference type="PANTHER" id="PTHR48111:SF67">
    <property type="entry name" value="TRANSCRIPTIONAL REGULATORY PROTEIN TCTD"/>
    <property type="match status" value="1"/>
</dbReference>
<proteinExistence type="predicted"/>
<evidence type="ECO:0000256" key="4">
    <source>
        <dbReference type="PROSITE-ProRule" id="PRU00169"/>
    </source>
</evidence>
<keyword evidence="9" id="KW-1185">Reference proteome</keyword>
<dbReference type="PROSITE" id="PS50110">
    <property type="entry name" value="RESPONSE_REGULATORY"/>
    <property type="match status" value="1"/>
</dbReference>
<sequence>MRVMVLEDDDLLRERILLPGLVDFGFNVTGARSAAELYRRMLTEHFDVIVLDIGLPDEDGLTVARHLRKLSSIGIIMLTGSKRRADQIGALSGGADLFLSKPVDVELLAANLHSLARRLQIPLRGSLQRLSAADEPGKCWRLETDGWCLISPEGAMVALSVPERCVMQRLFAAHGHPVSREALIGALSEDVYEFDPHRLEMLVYRLRRKCSEQIGSALPLMTARGAGYVFVSENTADKSAADAGQELNPQPAAT</sequence>
<feature type="DNA-binding region" description="OmpR/PhoB-type" evidence="5">
    <location>
        <begin position="127"/>
        <end position="232"/>
    </location>
</feature>
<evidence type="ECO:0000256" key="5">
    <source>
        <dbReference type="PROSITE-ProRule" id="PRU01091"/>
    </source>
</evidence>
<keyword evidence="2 5" id="KW-0238">DNA-binding</keyword>
<evidence type="ECO:0000259" key="6">
    <source>
        <dbReference type="PROSITE" id="PS50110"/>
    </source>
</evidence>
<feature type="modified residue" description="4-aspartylphosphate" evidence="4">
    <location>
        <position position="52"/>
    </location>
</feature>
<dbReference type="SUPFAM" id="SSF52172">
    <property type="entry name" value="CheY-like"/>
    <property type="match status" value="1"/>
</dbReference>
<organism evidence="8 9">
    <name type="scientific">Dyella koreensis</name>
    <dbReference type="NCBI Taxonomy" id="311235"/>
    <lineage>
        <taxon>Bacteria</taxon>
        <taxon>Pseudomonadati</taxon>
        <taxon>Pseudomonadota</taxon>
        <taxon>Gammaproteobacteria</taxon>
        <taxon>Lysobacterales</taxon>
        <taxon>Rhodanobacteraceae</taxon>
        <taxon>Dyella</taxon>
    </lineage>
</organism>
<keyword evidence="1" id="KW-0805">Transcription regulation</keyword>
<dbReference type="CDD" id="cd00383">
    <property type="entry name" value="trans_reg_C"/>
    <property type="match status" value="1"/>
</dbReference>